<evidence type="ECO:0000313" key="5">
    <source>
        <dbReference type="Proteomes" id="UP000286862"/>
    </source>
</evidence>
<dbReference type="GO" id="GO:0004791">
    <property type="term" value="F:thioredoxin-disulfide reductase (NADPH) activity"/>
    <property type="evidence" value="ECO:0007669"/>
    <property type="project" value="UniProtKB-EC"/>
</dbReference>
<dbReference type="AlphaFoldDB" id="A0A3S3R2N8"/>
<reference evidence="4 5" key="1">
    <citation type="submission" date="2017-01" db="EMBL/GenBank/DDBJ databases">
        <title>The cable genome- insights into the physiology and evolution of filamentous bacteria capable of sulfide oxidation via long distance electron transfer.</title>
        <authorList>
            <person name="Schreiber L."/>
            <person name="Bjerg J.T."/>
            <person name="Boggild A."/>
            <person name="Van De Vossenberg J."/>
            <person name="Meysman F."/>
            <person name="Nielsen L.P."/>
            <person name="Schramm A."/>
            <person name="Kjeldsen K.U."/>
        </authorList>
    </citation>
    <scope>NUCLEOTIDE SEQUENCE [LARGE SCALE GENOMIC DNA]</scope>
    <source>
        <strain evidence="4">A2</strain>
    </source>
</reference>
<organism evidence="4 5">
    <name type="scientific">Candidatus Electrothrix marina</name>
    <dbReference type="NCBI Taxonomy" id="1859130"/>
    <lineage>
        <taxon>Bacteria</taxon>
        <taxon>Pseudomonadati</taxon>
        <taxon>Thermodesulfobacteriota</taxon>
        <taxon>Desulfobulbia</taxon>
        <taxon>Desulfobulbales</taxon>
        <taxon>Desulfobulbaceae</taxon>
        <taxon>Candidatus Electrothrix</taxon>
    </lineage>
</organism>
<evidence type="ECO:0000313" key="4">
    <source>
        <dbReference type="EMBL" id="RWX48676.1"/>
    </source>
</evidence>
<protein>
    <submittedName>
        <fullName evidence="4">Thioredoxin reductase (NADPH)</fullName>
        <ecNumber evidence="4">1.8.1.9</ecNumber>
    </submittedName>
</protein>
<keyword evidence="1" id="KW-0285">Flavoprotein</keyword>
<dbReference type="EMBL" id="MTKQ01000067">
    <property type="protein sequence ID" value="RWX48676.1"/>
    <property type="molecule type" value="Genomic_DNA"/>
</dbReference>
<dbReference type="EC" id="1.8.1.9" evidence="4"/>
<comment type="caution">
    <text evidence="4">The sequence shown here is derived from an EMBL/GenBank/DDBJ whole genome shotgun (WGS) entry which is preliminary data.</text>
</comment>
<evidence type="ECO:0000256" key="1">
    <source>
        <dbReference type="ARBA" id="ARBA00022630"/>
    </source>
</evidence>
<accession>A0A3S3R2N8</accession>
<name>A0A3S3R2N8_9BACT</name>
<evidence type="ECO:0000256" key="2">
    <source>
        <dbReference type="ARBA" id="ARBA00023002"/>
    </source>
</evidence>
<dbReference type="PANTHER" id="PTHR48105">
    <property type="entry name" value="THIOREDOXIN REDUCTASE 1-RELATED-RELATED"/>
    <property type="match status" value="1"/>
</dbReference>
<keyword evidence="2 4" id="KW-0560">Oxidoreductase</keyword>
<gene>
    <name evidence="4" type="ORF">VT99_10674</name>
</gene>
<dbReference type="SUPFAM" id="SSF51905">
    <property type="entry name" value="FAD/NAD(P)-binding domain"/>
    <property type="match status" value="1"/>
</dbReference>
<feature type="domain" description="FAD/NAD(P)-binding" evidence="3">
    <location>
        <begin position="6"/>
        <end position="287"/>
    </location>
</feature>
<dbReference type="Proteomes" id="UP000286862">
    <property type="component" value="Unassembled WGS sequence"/>
</dbReference>
<proteinExistence type="predicted"/>
<dbReference type="Pfam" id="PF07992">
    <property type="entry name" value="Pyr_redox_2"/>
    <property type="match status" value="1"/>
</dbReference>
<dbReference type="InterPro" id="IPR050097">
    <property type="entry name" value="Ferredoxin-NADP_redctase_2"/>
</dbReference>
<dbReference type="InterPro" id="IPR023753">
    <property type="entry name" value="FAD/NAD-binding_dom"/>
</dbReference>
<dbReference type="PRINTS" id="PR00368">
    <property type="entry name" value="FADPNR"/>
</dbReference>
<sequence>MSDAIYDVVIIGAGPAGIQAAIHATRKKTDVLLLGRIENSAIYWAHVENYACISGVTNGKDLLEVGMSQLESFGTDMRPDDVLKIAQGEDELFTLELESGDAVTSRTIIFAMGVSKNKLSVPGEKELGGMGVSYCVDCDANFYRGDTVMVVGNQSAAIDGALTLLDYAAKVYLVAEELQGSEAMLTKLHASAVELHSGEWVQEITGQGKVEEVLLKSGKKIKADGVFIELGSKGALELATQVGVMLDTERFKYINVNRQQETNIPGIYAAGDIVGPPYQMAKAVGEGCVAGMEAAMFARKKRQ</sequence>
<dbReference type="Gene3D" id="3.50.50.60">
    <property type="entry name" value="FAD/NAD(P)-binding domain"/>
    <property type="match status" value="2"/>
</dbReference>
<dbReference type="InterPro" id="IPR036188">
    <property type="entry name" value="FAD/NAD-bd_sf"/>
</dbReference>
<dbReference type="PRINTS" id="PR00469">
    <property type="entry name" value="PNDRDTASEII"/>
</dbReference>
<evidence type="ECO:0000259" key="3">
    <source>
        <dbReference type="Pfam" id="PF07992"/>
    </source>
</evidence>